<evidence type="ECO:0000313" key="2">
    <source>
        <dbReference type="Proteomes" id="UP001366503"/>
    </source>
</evidence>
<proteinExistence type="predicted"/>
<keyword evidence="2" id="KW-1185">Reference proteome</keyword>
<evidence type="ECO:0000313" key="1">
    <source>
        <dbReference type="EMBL" id="MEI9405317.1"/>
    </source>
</evidence>
<dbReference type="EMBL" id="JAPYKO010000021">
    <property type="protein sequence ID" value="MEI9405317.1"/>
    <property type="molecule type" value="Genomic_DNA"/>
</dbReference>
<gene>
    <name evidence="1" type="ORF">O7A05_24590</name>
</gene>
<dbReference type="Proteomes" id="UP001366503">
    <property type="component" value="Unassembled WGS sequence"/>
</dbReference>
<reference evidence="1 2" key="1">
    <citation type="submission" date="2022-12" db="EMBL/GenBank/DDBJ databases">
        <authorList>
            <person name="Muema E."/>
        </authorList>
    </citation>
    <scope>NUCLEOTIDE SEQUENCE [LARGE SCALE GENOMIC DNA]</scope>
    <source>
        <strain evidence="2">1330</strain>
    </source>
</reference>
<comment type="caution">
    <text evidence="1">The sequence shown here is derived from an EMBL/GenBank/DDBJ whole genome shotgun (WGS) entry which is preliminary data.</text>
</comment>
<accession>A0ABU8KIH7</accession>
<organism evidence="1 2">
    <name type="scientific">Mesorhizobium argentiipisi</name>
    <dbReference type="NCBI Taxonomy" id="3015175"/>
    <lineage>
        <taxon>Bacteria</taxon>
        <taxon>Pseudomonadati</taxon>
        <taxon>Pseudomonadota</taxon>
        <taxon>Alphaproteobacteria</taxon>
        <taxon>Hyphomicrobiales</taxon>
        <taxon>Phyllobacteriaceae</taxon>
        <taxon>Mesorhizobium</taxon>
    </lineage>
</organism>
<dbReference type="RefSeq" id="WP_337095516.1">
    <property type="nucleotide sequence ID" value="NZ_JAPYKO010000021.1"/>
</dbReference>
<protein>
    <submittedName>
        <fullName evidence="1">Uncharacterized protein</fullName>
    </submittedName>
</protein>
<sequence>MPAMVKKQSNDNGSYFEFDVMREAFRRWVDEDKAPEDQWRPRATKLVRIMTGDDYVDPNMVEWIMRKKPQR</sequence>
<name>A0ABU8KIH7_9HYPH</name>